<name>A0A6P6XV84_DERPT</name>
<dbReference type="Proteomes" id="UP000515146">
    <property type="component" value="Unplaced"/>
</dbReference>
<evidence type="ECO:0000313" key="1">
    <source>
        <dbReference type="Proteomes" id="UP000515146"/>
    </source>
</evidence>
<keyword evidence="1" id="KW-1185">Reference proteome</keyword>
<dbReference type="InParanoid" id="A0A6P6XV84"/>
<dbReference type="OrthoDB" id="10315012at2759"/>
<accession>A0A6P6XV84</accession>
<dbReference type="GeneID" id="113791217"/>
<evidence type="ECO:0000313" key="2">
    <source>
        <dbReference type="RefSeq" id="XP_027196766.1"/>
    </source>
</evidence>
<protein>
    <submittedName>
        <fullName evidence="2">Uncharacterized protein LOC113791217</fullName>
    </submittedName>
</protein>
<dbReference type="RefSeq" id="XP_027196766.1">
    <property type="nucleotide sequence ID" value="XM_027340965.1"/>
</dbReference>
<dbReference type="AlphaFoldDB" id="A0A6P6XV84"/>
<organism evidence="1 2">
    <name type="scientific">Dermatophagoides pteronyssinus</name>
    <name type="common">European house dust mite</name>
    <dbReference type="NCBI Taxonomy" id="6956"/>
    <lineage>
        <taxon>Eukaryota</taxon>
        <taxon>Metazoa</taxon>
        <taxon>Ecdysozoa</taxon>
        <taxon>Arthropoda</taxon>
        <taxon>Chelicerata</taxon>
        <taxon>Arachnida</taxon>
        <taxon>Acari</taxon>
        <taxon>Acariformes</taxon>
        <taxon>Sarcoptiformes</taxon>
        <taxon>Astigmata</taxon>
        <taxon>Psoroptidia</taxon>
        <taxon>Analgoidea</taxon>
        <taxon>Pyroglyphidae</taxon>
        <taxon>Dermatophagoidinae</taxon>
        <taxon>Dermatophagoides</taxon>
    </lineage>
</organism>
<reference evidence="2" key="1">
    <citation type="submission" date="2025-08" db="UniProtKB">
        <authorList>
            <consortium name="RefSeq"/>
        </authorList>
    </citation>
    <scope>IDENTIFICATION</scope>
    <source>
        <strain evidence="2">Airmid</strain>
    </source>
</reference>
<dbReference type="KEGG" id="dpte:113791217"/>
<gene>
    <name evidence="2" type="primary">LOC113791217</name>
</gene>
<proteinExistence type="predicted"/>
<sequence>MFCIRRSQLQFKVPSIWLIIIGFCLIILMDYTIFAYAKPSKSKKSRPKTKFVVVDTAKYLPLIKEHASADTLAAIAEAEVQESAKQYTYKKPKYHKMYPESPQAVPHSLKQIAGHYSSIHQPPFPYKKVRHHHYHPIILYKKKKIPGKYWHEAQRRLVTKHGGLDILGDIIQLPNGRVLDGNLGQNVPNFNDGYFKPWELRARLMQSQRELVKSLIKALIRLARDPPATGSFIVKEIDMLD</sequence>